<dbReference type="PANTHER" id="PTHR33841:SF1">
    <property type="entry name" value="DNA METHYLTRANSFERASE A"/>
    <property type="match status" value="1"/>
</dbReference>
<evidence type="ECO:0000256" key="3">
    <source>
        <dbReference type="ARBA" id="ARBA00022679"/>
    </source>
</evidence>
<evidence type="ECO:0000256" key="4">
    <source>
        <dbReference type="ARBA" id="ARBA00022691"/>
    </source>
</evidence>
<accession>A0A3B0V198</accession>
<dbReference type="InterPro" id="IPR002052">
    <property type="entry name" value="DNA_methylase_N6_adenine_CS"/>
</dbReference>
<evidence type="ECO:0000313" key="7">
    <source>
        <dbReference type="EMBL" id="VAW34173.1"/>
    </source>
</evidence>
<evidence type="ECO:0000256" key="1">
    <source>
        <dbReference type="ARBA" id="ARBA00011900"/>
    </source>
</evidence>
<evidence type="ECO:0000256" key="2">
    <source>
        <dbReference type="ARBA" id="ARBA00022603"/>
    </source>
</evidence>
<dbReference type="PANTHER" id="PTHR33841">
    <property type="entry name" value="DNA METHYLTRANSFERASE YEEA-RELATED"/>
    <property type="match status" value="1"/>
</dbReference>
<keyword evidence="3" id="KW-0808">Transferase</keyword>
<dbReference type="GO" id="GO:0003676">
    <property type="term" value="F:nucleic acid binding"/>
    <property type="evidence" value="ECO:0007669"/>
    <property type="project" value="InterPro"/>
</dbReference>
<dbReference type="InterPro" id="IPR011639">
    <property type="entry name" value="MethylTrfase_TaqI-like_dom"/>
</dbReference>
<keyword evidence="2" id="KW-0489">Methyltransferase</keyword>
<dbReference type="GO" id="GO:0009007">
    <property type="term" value="F:site-specific DNA-methyltransferase (adenine-specific) activity"/>
    <property type="evidence" value="ECO:0007669"/>
    <property type="project" value="UniProtKB-EC"/>
</dbReference>
<dbReference type="Pfam" id="PF07669">
    <property type="entry name" value="Eco57I"/>
    <property type="match status" value="1"/>
</dbReference>
<organism evidence="7">
    <name type="scientific">hydrothermal vent metagenome</name>
    <dbReference type="NCBI Taxonomy" id="652676"/>
    <lineage>
        <taxon>unclassified sequences</taxon>
        <taxon>metagenomes</taxon>
        <taxon>ecological metagenomes</taxon>
    </lineage>
</organism>
<dbReference type="EMBL" id="UOEU01000517">
    <property type="protein sequence ID" value="VAW34173.1"/>
    <property type="molecule type" value="Genomic_DNA"/>
</dbReference>
<dbReference type="InterPro" id="IPR050953">
    <property type="entry name" value="N4_N6_ade-DNA_methylase"/>
</dbReference>
<evidence type="ECO:0000256" key="5">
    <source>
        <dbReference type="ARBA" id="ARBA00047942"/>
    </source>
</evidence>
<feature type="domain" description="Type II methyltransferase M.TaqI-like" evidence="6">
    <location>
        <begin position="393"/>
        <end position="548"/>
    </location>
</feature>
<keyword evidence="4" id="KW-0949">S-adenosyl-L-methionine</keyword>
<dbReference type="Gene3D" id="3.40.50.150">
    <property type="entry name" value="Vaccinia Virus protein VP39"/>
    <property type="match status" value="1"/>
</dbReference>
<name>A0A3B0V198_9ZZZZ</name>
<dbReference type="CDD" id="cd02440">
    <property type="entry name" value="AdoMet_MTases"/>
    <property type="match status" value="1"/>
</dbReference>
<dbReference type="EC" id="2.1.1.72" evidence="1"/>
<dbReference type="InterPro" id="IPR029063">
    <property type="entry name" value="SAM-dependent_MTases_sf"/>
</dbReference>
<evidence type="ECO:0000259" key="6">
    <source>
        <dbReference type="Pfam" id="PF07669"/>
    </source>
</evidence>
<sequence length="1015" mass="116421">MNVQETYSVICQTQNGLGYEFGLVEQIEQAADSPIQRQLYLEAEQRIGKEYFDAISFSGDAPIAYFNLMSEYDAKAVRKLHKLIWNQSRVPSLYIVTPAELRIYNCYDEPVEPNKDIKTRLVRRIKIAEETLNHYHDFAKVQFDSGQFWKTSYGRRYHSDKRVDYHLLAQLRETRKTLHDDYHLPFPIIHDLLGRAIFILYLEDRGAIRDGYYSDQFLDEANSFLDILQNRDATYRLFDALAKRFNGDLLPVTDNERKHVKETHLAIVRNLFGGGNIRTGQMFLWRPYDFRAIPIELVSAIYEEFLHKEEGKAKTSKNGAYYTPHPLVEFVMNEVLPWPSPNNHDYNLKILDPACGSGIFLVEAYRRLIARWMYSHNTNKIEPEQLKEILSSRIFGVDINPDAIGVAAFSLYLALLDHLTPRTIWERFQFPYLTYRGTDSEKSGNNLFPMSTFLENAPFEDNDYDLVVGNPPWKRANLPAEIAQYCHKHKIAQELAQAFAWRARDFSQKGTIALIVNSKTLFNNGSGDKNFRQKLLSECYLQTVVNFSALRKKRGGLGKQMFTAAVGPASILFYQATMPEDASDEILYCTPKPTRLDNSLPHITIDASEIQFIPREQFIELDWAWKIGMWGTQRDFEIIRNFKKFPTLGTFIEQNPEWHIGTGLQKPYGGIVRDPDLVDLPLVDTSSIQRYWGGTILFKLNPLGDISFRRLGAKEAYKKPHILIKQGQVQKRFCAAFVDFDCAFMNAVSGIHSPDEKLLKAIVAYLNSSFASYFLFLTASTWGVERERVNFNEILELPGIPFTISEENIESLATKVDEIGDMLAQKPDQSLNELKQKELEIDDIIFNYLNLSSNERSLIQDVLGYSLDFFQEGEKSQACDPVFNGQLKAYAMTICKTLNSILQFGSATVWAAIYEGESPLNIISLNFNLEYPADSVIVVDADMDAELTRINDKLSEEQSENIYLRRHLKLYGKDSLDIIKPNEQRFWSQSVALKDADAILAEGIIQGNSDVKQFA</sequence>
<gene>
    <name evidence="7" type="ORF">MNBD_CHLOROFLEXI01-1276</name>
</gene>
<dbReference type="GO" id="GO:0006304">
    <property type="term" value="P:DNA modification"/>
    <property type="evidence" value="ECO:0007669"/>
    <property type="project" value="InterPro"/>
</dbReference>
<dbReference type="SUPFAM" id="SSF53335">
    <property type="entry name" value="S-adenosyl-L-methionine-dependent methyltransferases"/>
    <property type="match status" value="1"/>
</dbReference>
<dbReference type="PRINTS" id="PR00507">
    <property type="entry name" value="N12N6MTFRASE"/>
</dbReference>
<dbReference type="AlphaFoldDB" id="A0A3B0V198"/>
<protein>
    <recommendedName>
        <fullName evidence="1">site-specific DNA-methyltransferase (adenine-specific)</fullName>
        <ecNumber evidence="1">2.1.1.72</ecNumber>
    </recommendedName>
</protein>
<dbReference type="GO" id="GO:0032259">
    <property type="term" value="P:methylation"/>
    <property type="evidence" value="ECO:0007669"/>
    <property type="project" value="UniProtKB-KW"/>
</dbReference>
<reference evidence="7" key="1">
    <citation type="submission" date="2018-06" db="EMBL/GenBank/DDBJ databases">
        <authorList>
            <person name="Zhirakovskaya E."/>
        </authorList>
    </citation>
    <scope>NUCLEOTIDE SEQUENCE</scope>
</reference>
<comment type="catalytic activity">
    <reaction evidence="5">
        <text>a 2'-deoxyadenosine in DNA + S-adenosyl-L-methionine = an N(6)-methyl-2'-deoxyadenosine in DNA + S-adenosyl-L-homocysteine + H(+)</text>
        <dbReference type="Rhea" id="RHEA:15197"/>
        <dbReference type="Rhea" id="RHEA-COMP:12418"/>
        <dbReference type="Rhea" id="RHEA-COMP:12419"/>
        <dbReference type="ChEBI" id="CHEBI:15378"/>
        <dbReference type="ChEBI" id="CHEBI:57856"/>
        <dbReference type="ChEBI" id="CHEBI:59789"/>
        <dbReference type="ChEBI" id="CHEBI:90615"/>
        <dbReference type="ChEBI" id="CHEBI:90616"/>
        <dbReference type="EC" id="2.1.1.72"/>
    </reaction>
</comment>
<proteinExistence type="predicted"/>
<dbReference type="PROSITE" id="PS00092">
    <property type="entry name" value="N6_MTASE"/>
    <property type="match status" value="1"/>
</dbReference>